<dbReference type="InterPro" id="IPR051506">
    <property type="entry name" value="ATOS_Transcription_Regulators"/>
</dbReference>
<proteinExistence type="predicted"/>
<dbReference type="Pfam" id="PF13915">
    <property type="entry name" value="DUF4210"/>
    <property type="match status" value="1"/>
</dbReference>
<dbReference type="KEGG" id="pavi:110757167"/>
<keyword evidence="3" id="KW-1185">Reference proteome</keyword>
<gene>
    <name evidence="4" type="primary">LOC110757167</name>
</gene>
<dbReference type="AlphaFoldDB" id="A0A6P5SKZ0"/>
<dbReference type="GeneID" id="110757167"/>
<dbReference type="InterPro" id="IPR025261">
    <property type="entry name" value="Atos-like_cons_dom"/>
</dbReference>
<accession>A0A6P5SKZ0</accession>
<reference evidence="4" key="1">
    <citation type="submission" date="2025-08" db="UniProtKB">
        <authorList>
            <consortium name="RefSeq"/>
        </authorList>
    </citation>
    <scope>IDENTIFICATION</scope>
</reference>
<dbReference type="PANTHER" id="PTHR13199:SF11">
    <property type="entry name" value="PROTEIN ATOSSA"/>
    <property type="match status" value="1"/>
</dbReference>
<evidence type="ECO:0000256" key="1">
    <source>
        <dbReference type="SAM" id="MobiDB-lite"/>
    </source>
</evidence>
<organism evidence="3 4">
    <name type="scientific">Prunus avium</name>
    <name type="common">Cherry</name>
    <name type="synonym">Cerasus avium</name>
    <dbReference type="NCBI Taxonomy" id="42229"/>
    <lineage>
        <taxon>Eukaryota</taxon>
        <taxon>Viridiplantae</taxon>
        <taxon>Streptophyta</taxon>
        <taxon>Embryophyta</taxon>
        <taxon>Tracheophyta</taxon>
        <taxon>Spermatophyta</taxon>
        <taxon>Magnoliopsida</taxon>
        <taxon>eudicotyledons</taxon>
        <taxon>Gunneridae</taxon>
        <taxon>Pentapetalae</taxon>
        <taxon>rosids</taxon>
        <taxon>fabids</taxon>
        <taxon>Rosales</taxon>
        <taxon>Rosaceae</taxon>
        <taxon>Amygdaloideae</taxon>
        <taxon>Amygdaleae</taxon>
        <taxon>Prunus</taxon>
    </lineage>
</organism>
<feature type="compositionally biased region" description="Basic and acidic residues" evidence="1">
    <location>
        <begin position="560"/>
        <end position="570"/>
    </location>
</feature>
<name>A0A6P5SKZ0_PRUAV</name>
<dbReference type="RefSeq" id="XP_021814423.1">
    <property type="nucleotide sequence ID" value="XM_021958731.1"/>
</dbReference>
<dbReference type="PANTHER" id="PTHR13199">
    <property type="entry name" value="GH03947P"/>
    <property type="match status" value="1"/>
</dbReference>
<protein>
    <submittedName>
        <fullName evidence="4">Uncharacterized protein LOC110757167</fullName>
    </submittedName>
</protein>
<evidence type="ECO:0000313" key="3">
    <source>
        <dbReference type="Proteomes" id="UP000515124"/>
    </source>
</evidence>
<evidence type="ECO:0000259" key="2">
    <source>
        <dbReference type="SMART" id="SM01177"/>
    </source>
</evidence>
<evidence type="ECO:0000313" key="4">
    <source>
        <dbReference type="RefSeq" id="XP_021814423.1"/>
    </source>
</evidence>
<dbReference type="Pfam" id="PF13889">
    <property type="entry name" value="Chromosome_seg"/>
    <property type="match status" value="1"/>
</dbReference>
<dbReference type="InterPro" id="IPR033473">
    <property type="entry name" value="Atos-like_C"/>
</dbReference>
<feature type="domain" description="Atos-like conserved" evidence="2">
    <location>
        <begin position="407"/>
        <end position="466"/>
    </location>
</feature>
<feature type="region of interest" description="Disordered" evidence="1">
    <location>
        <begin position="551"/>
        <end position="572"/>
    </location>
</feature>
<dbReference type="SMART" id="SM01177">
    <property type="entry name" value="DUF4210"/>
    <property type="match status" value="1"/>
</dbReference>
<sequence>MGLPQVSSSSIAEERAASLCTFMQPPPRLAGMSSCDLSGMHGGNLGNHMQVDFTCSSFGESQRKSIMEIPNKPDFSNARKDGRSNMHALKINTTVENYWLNQKCGQNMQTPVPRIVGFEPRQLDSPLNSFDGNQYSSSAVTVTGDTTEATGSALRKRLLSPLNGMLLQDHFNGDSLDIGDGVHKSGAWGYNDSSNVPTLHEHKKAHIGNSSYFNSTIWSASCSPEWKSSLDHNCNANSSSVFDGPLLENKEPQSQNQFISSSGLDYSRETMKVRSESGAIDISSRKVALPTLSLSPLGPKFPERVKCGELCRDHTPKLDDNNITLKDIEQSLDGTISAISSSWKEEAFRLLSNSPQDVDMLQKKFDIFGSESTTTGMGQHWSQDLKSKPKGVKLVRTPTGLPGRRSLVGSFEESLLSGRLVSAKVNQRIDGFLAVLNVTGGNFSPKSQKLPFAVTSVDGDNYLLYYSSIDLARNMTPANYGSLRMKRSFSMDDSQADKSRLRIPMKGRIQLVLSNPEKTPIHTFFCNYDLSDMPAGTKTFLRQKITLASSEPTCKAGNGKHTDPGKENDAKPSSILDAANSLQLNANDADSNGLNNAHTIRSSNQCITVLGTGGSAYTNDVLNQYHREGECMTACYPGESNGCVCEKISEKDSITLNKLNRCHISESKSVCIPSKVSKNTTGAGVLRYALHLRFLCLFPKKCSRSVQRCKLDALSGQATNSFDIEGERRFYLYNDLRVVFPQRQTDSDEGKLHVEYHFPSDPKYFDISN</sequence>
<dbReference type="Proteomes" id="UP000515124">
    <property type="component" value="Unplaced"/>
</dbReference>